<dbReference type="PANTHER" id="PTHR30572">
    <property type="entry name" value="MEMBRANE COMPONENT OF TRANSPORTER-RELATED"/>
    <property type="match status" value="1"/>
</dbReference>
<evidence type="ECO:0000256" key="4">
    <source>
        <dbReference type="ARBA" id="ARBA00022989"/>
    </source>
</evidence>
<keyword evidence="2" id="KW-1003">Cell membrane</keyword>
<evidence type="ECO:0000313" key="10">
    <source>
        <dbReference type="Proteomes" id="UP000182248"/>
    </source>
</evidence>
<comment type="subcellular location">
    <subcellularLocation>
        <location evidence="1">Cell membrane</location>
        <topology evidence="1">Multi-pass membrane protein</topology>
    </subcellularLocation>
</comment>
<dbReference type="EMBL" id="FPJE01000001">
    <property type="protein sequence ID" value="SFW13148.1"/>
    <property type="molecule type" value="Genomic_DNA"/>
</dbReference>
<feature type="transmembrane region" description="Helical" evidence="6">
    <location>
        <begin position="297"/>
        <end position="318"/>
    </location>
</feature>
<dbReference type="PANTHER" id="PTHR30572:SF18">
    <property type="entry name" value="ABC-TYPE MACROLIDE FAMILY EXPORT SYSTEM PERMEASE COMPONENT 2"/>
    <property type="match status" value="1"/>
</dbReference>
<evidence type="ECO:0000259" key="7">
    <source>
        <dbReference type="Pfam" id="PF02687"/>
    </source>
</evidence>
<feature type="transmembrane region" description="Helical" evidence="6">
    <location>
        <begin position="351"/>
        <end position="373"/>
    </location>
</feature>
<name>A0A1K1LQJ3_9FLAO</name>
<keyword evidence="4 6" id="KW-1133">Transmembrane helix</keyword>
<feature type="transmembrane region" description="Helical" evidence="6">
    <location>
        <begin position="21"/>
        <end position="41"/>
    </location>
</feature>
<dbReference type="Pfam" id="PF02687">
    <property type="entry name" value="FtsX"/>
    <property type="match status" value="2"/>
</dbReference>
<evidence type="ECO:0000259" key="8">
    <source>
        <dbReference type="Pfam" id="PF12704"/>
    </source>
</evidence>
<accession>A0A1K1LQJ3</accession>
<dbReference type="RefSeq" id="WP_072315413.1">
    <property type="nucleotide sequence ID" value="NZ_FPJE01000001.1"/>
</dbReference>
<evidence type="ECO:0000256" key="2">
    <source>
        <dbReference type="ARBA" id="ARBA00022475"/>
    </source>
</evidence>
<proteinExistence type="predicted"/>
<protein>
    <submittedName>
        <fullName evidence="9">Putative ABC transport system permease protein</fullName>
    </submittedName>
</protein>
<feature type="transmembrane region" description="Helical" evidence="6">
    <location>
        <begin position="687"/>
        <end position="711"/>
    </location>
</feature>
<dbReference type="InterPro" id="IPR025857">
    <property type="entry name" value="MacB_PCD"/>
</dbReference>
<keyword evidence="3 6" id="KW-0812">Transmembrane</keyword>
<gene>
    <name evidence="9" type="ORF">SAMN02927921_00177</name>
</gene>
<feature type="domain" description="ABC3 transporter permease C-terminal" evidence="7">
    <location>
        <begin position="690"/>
        <end position="803"/>
    </location>
</feature>
<reference evidence="9 10" key="1">
    <citation type="submission" date="2016-11" db="EMBL/GenBank/DDBJ databases">
        <authorList>
            <person name="Jaros S."/>
            <person name="Januszkiewicz K."/>
            <person name="Wedrychowicz H."/>
        </authorList>
    </citation>
    <scope>NUCLEOTIDE SEQUENCE [LARGE SCALE GENOMIC DNA]</scope>
    <source>
        <strain evidence="9 10">CGMCC 1.12145</strain>
    </source>
</reference>
<dbReference type="STRING" id="1150368.SAMN02927921_00177"/>
<dbReference type="InterPro" id="IPR050250">
    <property type="entry name" value="Macrolide_Exporter_MacB"/>
</dbReference>
<dbReference type="InterPro" id="IPR003838">
    <property type="entry name" value="ABC3_permease_C"/>
</dbReference>
<organism evidence="9 10">
    <name type="scientific">Sinomicrobium oceani</name>
    <dbReference type="NCBI Taxonomy" id="1150368"/>
    <lineage>
        <taxon>Bacteria</taxon>
        <taxon>Pseudomonadati</taxon>
        <taxon>Bacteroidota</taxon>
        <taxon>Flavobacteriia</taxon>
        <taxon>Flavobacteriales</taxon>
        <taxon>Flavobacteriaceae</taxon>
        <taxon>Sinomicrobium</taxon>
    </lineage>
</organism>
<feature type="domain" description="ABC3 transporter permease C-terminal" evidence="7">
    <location>
        <begin position="302"/>
        <end position="416"/>
    </location>
</feature>
<dbReference type="Proteomes" id="UP000182248">
    <property type="component" value="Unassembled WGS sequence"/>
</dbReference>
<dbReference type="PROSITE" id="PS51257">
    <property type="entry name" value="PROKAR_LIPOPROTEIN"/>
    <property type="match status" value="1"/>
</dbReference>
<dbReference type="GO" id="GO:0005886">
    <property type="term" value="C:plasma membrane"/>
    <property type="evidence" value="ECO:0007669"/>
    <property type="project" value="UniProtKB-SubCell"/>
</dbReference>
<feature type="transmembrane region" description="Helical" evidence="6">
    <location>
        <begin position="440"/>
        <end position="466"/>
    </location>
</feature>
<dbReference type="OrthoDB" id="8740261at2"/>
<feature type="transmembrane region" description="Helical" evidence="6">
    <location>
        <begin position="771"/>
        <end position="791"/>
    </location>
</feature>
<evidence type="ECO:0000256" key="3">
    <source>
        <dbReference type="ARBA" id="ARBA00022692"/>
    </source>
</evidence>
<sequence length="810" mass="91013">MLRNYFKIAWRNLWKKKIYTSINILGLGIGMACCLLIAIYVQDELSYDKYHTNTNRIYRVVHAETYGEDLKNTAPPAPGEFAVWGNAPVGPALRADFPEVEEVVQFSGRADILLRYGDKNFQEEGIFFADAAVFDLFSWKFIAGNPKTALEDPYSIVLPESTAKKYFGEENPIGKTLEGSSAPGRANAGNYRVTGVIEDIPENSHFNFPALLSMNTFRKSREDIFDMWGYVDFYTYLLVSENFSIEAFEKKIPDFITRRRGISPDSKYTIALEPLSDVYLKSEAGRQPGDTGSLPNIYIFSLIGLFILAIACINFMNLSTARSLERAREVGIRKTVGAARKNLIFQFLSESVLIVTFAAFLALFFVFIALPFVADLTEKNFRSVDLFNWQSALVYLCIIFGLGLLSGIYPAMVLSGFKPALILKGISNTHTKGAALRKGLVIFQFSLSIILIIGTCIVFTQMGYLLDKDLGFDREQMLVIDYNYDGRVNNKIETLKNTFNHLPEISSVAAARTVPGSYFPNAGTTIESQEGTMALNVPAIYEVDVDFIHHFDLELAAGRAYSRDFPVDTIQSLVINEATARLYGYSNPGDIIGKRFQQWGREGKVIGVVKDFNYLSLHQNIEPLTLRLAPSECRYLTLKVTTSDLPAAIARIKDVWTHAVPHRPFLYKFLDEDFNRQYQADFRFRKLFTIFSCLAIFIACLGLFGLASYTAEQRTKEIGIRKVLGASVTNVVMLLSKDFIKLVVIAIVIASPLAWYAMTRWLEDFAYRIELQWWMFTLAGIAAITIALLTVSGQSIKAATTNPVKSLRTE</sequence>
<evidence type="ECO:0000256" key="5">
    <source>
        <dbReference type="ARBA" id="ARBA00023136"/>
    </source>
</evidence>
<feature type="transmembrane region" description="Helical" evidence="6">
    <location>
        <begin position="393"/>
        <end position="414"/>
    </location>
</feature>
<keyword evidence="5 6" id="KW-0472">Membrane</keyword>
<evidence type="ECO:0000313" key="9">
    <source>
        <dbReference type="EMBL" id="SFW13148.1"/>
    </source>
</evidence>
<keyword evidence="10" id="KW-1185">Reference proteome</keyword>
<dbReference type="Pfam" id="PF12704">
    <property type="entry name" value="MacB_PCD"/>
    <property type="match status" value="1"/>
</dbReference>
<evidence type="ECO:0000256" key="6">
    <source>
        <dbReference type="SAM" id="Phobius"/>
    </source>
</evidence>
<dbReference type="GO" id="GO:0022857">
    <property type="term" value="F:transmembrane transporter activity"/>
    <property type="evidence" value="ECO:0007669"/>
    <property type="project" value="TreeGrafter"/>
</dbReference>
<feature type="domain" description="MacB-like periplasmic core" evidence="8">
    <location>
        <begin position="20"/>
        <end position="253"/>
    </location>
</feature>
<dbReference type="AlphaFoldDB" id="A0A1K1LQJ3"/>
<evidence type="ECO:0000256" key="1">
    <source>
        <dbReference type="ARBA" id="ARBA00004651"/>
    </source>
</evidence>
<feature type="transmembrane region" description="Helical" evidence="6">
    <location>
        <begin position="739"/>
        <end position="759"/>
    </location>
</feature>